<keyword evidence="1" id="KW-1133">Transmembrane helix</keyword>
<reference evidence="2 3" key="1">
    <citation type="submission" date="2016-11" db="EMBL/GenBank/DDBJ databases">
        <authorList>
            <person name="Jaros S."/>
            <person name="Januszkiewicz K."/>
            <person name="Wedrychowicz H."/>
        </authorList>
    </citation>
    <scope>NUCLEOTIDE SEQUENCE [LARGE SCALE GENOMIC DNA]</scope>
    <source>
        <strain evidence="2 3">DSM 10502</strain>
    </source>
</reference>
<sequence length="436" mass="48960">MSEVKEHWICEKCGASSSGKFCSKCGAACPKSEEWDCSCGKTGNTGKFCPKCGKTRDNKSVVDDGNGVTGGNSIQVTHDTVNQTVVHTATEGNKRSVNPQQKKIMAIIAALVIVYFAFGMITEKLYESQCEKYTALSMEIQDTYKKIGELNGDVAAEETKFAVKKLKDEADRLDSIHSFLDKIPTPEKAKLVHRNTLAVMSAQKEYLLKTSDLLLANDRCVRSFFSYRSLPGTGDSEKTFKEFNEAYDESLKLFTEAIEDNKDLRINNQSIGKLIHIEKMNTAIYTYISKKVDFDTAWYREKKKGYYEKLTASNEALKQKKEVVFLVRSVETASNSADGKKYITVTGFFYNGTDDYVTGIGDMLVDVKLNSLDKEISSLSDVAYHDKILEKLSLPSKGTSSLILIQLKELAPEETFDNFEVNVHKIHWNARKLVRR</sequence>
<protein>
    <submittedName>
        <fullName evidence="2">Uncharacterized protein</fullName>
    </submittedName>
</protein>
<evidence type="ECO:0000313" key="3">
    <source>
        <dbReference type="Proteomes" id="UP000184404"/>
    </source>
</evidence>
<dbReference type="AlphaFoldDB" id="A0A1M5A6W7"/>
<dbReference type="OrthoDB" id="3191813at2"/>
<feature type="transmembrane region" description="Helical" evidence="1">
    <location>
        <begin position="104"/>
        <end position="122"/>
    </location>
</feature>
<dbReference type="RefSeq" id="WP_072936332.1">
    <property type="nucleotide sequence ID" value="NZ_FQUG01000010.1"/>
</dbReference>
<proteinExistence type="predicted"/>
<evidence type="ECO:0000256" key="1">
    <source>
        <dbReference type="SAM" id="Phobius"/>
    </source>
</evidence>
<organism evidence="2 3">
    <name type="scientific">Schwartzia succinivorans DSM 10502</name>
    <dbReference type="NCBI Taxonomy" id="1123243"/>
    <lineage>
        <taxon>Bacteria</taxon>
        <taxon>Bacillati</taxon>
        <taxon>Bacillota</taxon>
        <taxon>Negativicutes</taxon>
        <taxon>Selenomonadales</taxon>
        <taxon>Selenomonadaceae</taxon>
        <taxon>Schwartzia</taxon>
    </lineage>
</organism>
<name>A0A1M5A6W7_9FIRM</name>
<dbReference type="Proteomes" id="UP000184404">
    <property type="component" value="Unassembled WGS sequence"/>
</dbReference>
<keyword evidence="1" id="KW-0472">Membrane</keyword>
<keyword evidence="3" id="KW-1185">Reference proteome</keyword>
<keyword evidence="1" id="KW-0812">Transmembrane</keyword>
<dbReference type="EMBL" id="FQUG01000010">
    <property type="protein sequence ID" value="SHF25905.1"/>
    <property type="molecule type" value="Genomic_DNA"/>
</dbReference>
<accession>A0A1M5A6W7</accession>
<evidence type="ECO:0000313" key="2">
    <source>
        <dbReference type="EMBL" id="SHF25905.1"/>
    </source>
</evidence>
<dbReference type="STRING" id="1123243.SAMN02745190_02230"/>
<gene>
    <name evidence="2" type="ORF">SAMN02745190_02230</name>
</gene>